<dbReference type="GO" id="GO:0070492">
    <property type="term" value="F:oligosaccharide binding"/>
    <property type="evidence" value="ECO:0000318"/>
    <property type="project" value="GO_Central"/>
</dbReference>
<accession>A7RHK9</accession>
<evidence type="ECO:0000259" key="4">
    <source>
        <dbReference type="PROSITE" id="PS51461"/>
    </source>
</evidence>
<dbReference type="InterPro" id="IPR000885">
    <property type="entry name" value="Fib_collagen_C"/>
</dbReference>
<keyword evidence="3" id="KW-0176">Collagen</keyword>
<dbReference type="InParanoid" id="A7RHK9"/>
<dbReference type="PROSITE" id="PS51461">
    <property type="entry name" value="NC1_FIB"/>
    <property type="match status" value="1"/>
</dbReference>
<evidence type="ECO:0000313" key="5">
    <source>
        <dbReference type="EMBL" id="EDO48996.1"/>
    </source>
</evidence>
<dbReference type="AlphaFoldDB" id="A7RHK9"/>
<dbReference type="OMA" id="GRWHQTN"/>
<evidence type="ECO:0000256" key="1">
    <source>
        <dbReference type="ARBA" id="ARBA00004613"/>
    </source>
</evidence>
<keyword evidence="6" id="KW-1185">Reference proteome</keyword>
<comment type="subcellular location">
    <subcellularLocation>
        <location evidence="1">Secreted</location>
    </subcellularLocation>
</comment>
<sequence length="208" mass="23512">MYPARTCRDLHMCHPKLKSGNYWIDPNEGIPDDSIQVYCDFENNSTCIFPNNQTRSHRRKWFSGPDGYKWFGKELRGFGTVRRGRDGPKEGTCPSQLAFLRLLSDRARQNVTYHCLNSAAWSSGKGDLNHSIKIKGDNGVELHASSSNKFKPQIIRDDCHIKDGKWRQTIITVDTSKPHRLPVLDVAVFDIGGQGEEFGLDIGPVCFS</sequence>
<dbReference type="HOGENOM" id="CLU_001074_19_0_1"/>
<dbReference type="GO" id="GO:0005615">
    <property type="term" value="C:extracellular space"/>
    <property type="evidence" value="ECO:0000318"/>
    <property type="project" value="GO_Central"/>
</dbReference>
<feature type="domain" description="Fibrillar collagen NC1" evidence="4">
    <location>
        <begin position="1"/>
        <end position="208"/>
    </location>
</feature>
<evidence type="ECO:0000256" key="2">
    <source>
        <dbReference type="ARBA" id="ARBA00022525"/>
    </source>
</evidence>
<dbReference type="EMBL" id="DS469511">
    <property type="protein sequence ID" value="EDO48996.1"/>
    <property type="molecule type" value="Genomic_DNA"/>
</dbReference>
<evidence type="ECO:0000256" key="3">
    <source>
        <dbReference type="ARBA" id="ARBA00023119"/>
    </source>
</evidence>
<dbReference type="Gene3D" id="2.60.120.1000">
    <property type="match status" value="1"/>
</dbReference>
<proteinExistence type="predicted"/>
<dbReference type="Proteomes" id="UP000001593">
    <property type="component" value="Unassembled WGS sequence"/>
</dbReference>
<dbReference type="PhylomeDB" id="A7RHK9"/>
<dbReference type="eggNOG" id="KOG3544">
    <property type="taxonomic scope" value="Eukaryota"/>
</dbReference>
<dbReference type="SMART" id="SM00038">
    <property type="entry name" value="COLFI"/>
    <property type="match status" value="1"/>
</dbReference>
<name>A7RHK9_NEMVE</name>
<gene>
    <name evidence="5" type="ORF">NEMVEDRAFT_v1g177989</name>
</gene>
<keyword evidence="2" id="KW-0964">Secreted</keyword>
<evidence type="ECO:0000313" key="6">
    <source>
        <dbReference type="Proteomes" id="UP000001593"/>
    </source>
</evidence>
<dbReference type="GO" id="GO:0005201">
    <property type="term" value="F:extracellular matrix structural constituent"/>
    <property type="evidence" value="ECO:0007669"/>
    <property type="project" value="InterPro"/>
</dbReference>
<organism evidence="5 6">
    <name type="scientific">Nematostella vectensis</name>
    <name type="common">Starlet sea anemone</name>
    <dbReference type="NCBI Taxonomy" id="45351"/>
    <lineage>
        <taxon>Eukaryota</taxon>
        <taxon>Metazoa</taxon>
        <taxon>Cnidaria</taxon>
        <taxon>Anthozoa</taxon>
        <taxon>Hexacorallia</taxon>
        <taxon>Actiniaria</taxon>
        <taxon>Edwardsiidae</taxon>
        <taxon>Nematostella</taxon>
    </lineage>
</organism>
<dbReference type="Pfam" id="PF01410">
    <property type="entry name" value="COLFI"/>
    <property type="match status" value="1"/>
</dbReference>
<dbReference type="STRING" id="45351.A7RHK9"/>
<dbReference type="GO" id="GO:0005581">
    <property type="term" value="C:collagen trimer"/>
    <property type="evidence" value="ECO:0007669"/>
    <property type="project" value="UniProtKB-KW"/>
</dbReference>
<protein>
    <recommendedName>
        <fullName evidence="4">Fibrillar collagen NC1 domain-containing protein</fullName>
    </recommendedName>
</protein>
<reference evidence="5 6" key="1">
    <citation type="journal article" date="2007" name="Science">
        <title>Sea anemone genome reveals ancestral eumetazoan gene repertoire and genomic organization.</title>
        <authorList>
            <person name="Putnam N.H."/>
            <person name="Srivastava M."/>
            <person name="Hellsten U."/>
            <person name="Dirks B."/>
            <person name="Chapman J."/>
            <person name="Salamov A."/>
            <person name="Terry A."/>
            <person name="Shapiro H."/>
            <person name="Lindquist E."/>
            <person name="Kapitonov V.V."/>
            <person name="Jurka J."/>
            <person name="Genikhovich G."/>
            <person name="Grigoriev I.V."/>
            <person name="Lucas S.M."/>
            <person name="Steele R.E."/>
            <person name="Finnerty J.R."/>
            <person name="Technau U."/>
            <person name="Martindale M.Q."/>
            <person name="Rokhsar D.S."/>
        </authorList>
    </citation>
    <scope>NUCLEOTIDE SEQUENCE [LARGE SCALE GENOMIC DNA]</scope>
    <source>
        <strain evidence="6">CH2 X CH6</strain>
    </source>
</reference>